<dbReference type="AlphaFoldDB" id="A0A3D9SS96"/>
<evidence type="ECO:0000256" key="1">
    <source>
        <dbReference type="SAM" id="MobiDB-lite"/>
    </source>
</evidence>
<accession>A0A3D9SS96</accession>
<evidence type="ECO:0000313" key="3">
    <source>
        <dbReference type="Proteomes" id="UP000256661"/>
    </source>
</evidence>
<comment type="caution">
    <text evidence="2">The sequence shown here is derived from an EMBL/GenBank/DDBJ whole genome shotgun (WGS) entry which is preliminary data.</text>
</comment>
<protein>
    <submittedName>
        <fullName evidence="2">Uncharacterized protein</fullName>
    </submittedName>
</protein>
<gene>
    <name evidence="2" type="ORF">DFJ69_2295</name>
</gene>
<reference evidence="2 3" key="1">
    <citation type="submission" date="2018-08" db="EMBL/GenBank/DDBJ databases">
        <title>Sequencing the genomes of 1000 actinobacteria strains.</title>
        <authorList>
            <person name="Klenk H.-P."/>
        </authorList>
    </citation>
    <scope>NUCLEOTIDE SEQUENCE [LARGE SCALE GENOMIC DNA]</scope>
    <source>
        <strain evidence="2 3">DSM 43927</strain>
    </source>
</reference>
<proteinExistence type="predicted"/>
<name>A0A3D9SS96_9ACTN</name>
<evidence type="ECO:0000313" key="2">
    <source>
        <dbReference type="EMBL" id="REE96843.1"/>
    </source>
</evidence>
<dbReference type="EMBL" id="QTTT01000001">
    <property type="protein sequence ID" value="REE96843.1"/>
    <property type="molecule type" value="Genomic_DNA"/>
</dbReference>
<feature type="region of interest" description="Disordered" evidence="1">
    <location>
        <begin position="1"/>
        <end position="22"/>
    </location>
</feature>
<dbReference type="Proteomes" id="UP000256661">
    <property type="component" value="Unassembled WGS sequence"/>
</dbReference>
<keyword evidence="3" id="KW-1185">Reference proteome</keyword>
<organism evidence="2 3">
    <name type="scientific">Thermomonospora umbrina</name>
    <dbReference type="NCBI Taxonomy" id="111806"/>
    <lineage>
        <taxon>Bacteria</taxon>
        <taxon>Bacillati</taxon>
        <taxon>Actinomycetota</taxon>
        <taxon>Actinomycetes</taxon>
        <taxon>Streptosporangiales</taxon>
        <taxon>Thermomonosporaceae</taxon>
        <taxon>Thermomonospora</taxon>
    </lineage>
</organism>
<sequence length="124" mass="13745">MEKRRATVGNGEMGYSFNSEGNGSGFDIPGHEMVDVREVLRLGVMRAGERCPVEMHKFESNGGWHVGPEECRELARILDGREGEMLVADYRSFVDDVADNLIENVHRLAAFSAEAADRGGFRVT</sequence>